<name>A0A183N757_9TREM</name>
<dbReference type="Proteomes" id="UP000277204">
    <property type="component" value="Unassembled WGS sequence"/>
</dbReference>
<proteinExistence type="predicted"/>
<dbReference type="AlphaFoldDB" id="A0A183N757"/>
<evidence type="ECO:0000313" key="2">
    <source>
        <dbReference type="EMBL" id="VDP50051.1"/>
    </source>
</evidence>
<dbReference type="EMBL" id="UZAI01020175">
    <property type="protein sequence ID" value="VDP50051.1"/>
    <property type="molecule type" value="Genomic_DNA"/>
</dbReference>
<feature type="compositionally biased region" description="Polar residues" evidence="1">
    <location>
        <begin position="186"/>
        <end position="195"/>
    </location>
</feature>
<evidence type="ECO:0000256" key="1">
    <source>
        <dbReference type="SAM" id="MobiDB-lite"/>
    </source>
</evidence>
<feature type="region of interest" description="Disordered" evidence="1">
    <location>
        <begin position="383"/>
        <end position="409"/>
    </location>
</feature>
<keyword evidence="3" id="KW-1185">Reference proteome</keyword>
<organism evidence="2 3">
    <name type="scientific">Schistosoma margrebowiei</name>
    <dbReference type="NCBI Taxonomy" id="48269"/>
    <lineage>
        <taxon>Eukaryota</taxon>
        <taxon>Metazoa</taxon>
        <taxon>Spiralia</taxon>
        <taxon>Lophotrochozoa</taxon>
        <taxon>Platyhelminthes</taxon>
        <taxon>Trematoda</taxon>
        <taxon>Digenea</taxon>
        <taxon>Strigeidida</taxon>
        <taxon>Schistosomatoidea</taxon>
        <taxon>Schistosomatidae</taxon>
        <taxon>Schistosoma</taxon>
    </lineage>
</organism>
<protein>
    <submittedName>
        <fullName evidence="2">Uncharacterized protein</fullName>
    </submittedName>
</protein>
<gene>
    <name evidence="2" type="ORF">SMRZ_LOCUS24132</name>
</gene>
<feature type="region of interest" description="Disordered" evidence="1">
    <location>
        <begin position="183"/>
        <end position="202"/>
    </location>
</feature>
<sequence length="409" mass="45014">MVAGGQQLIHTPFVPSGYWSPYAPLVWDPVKAADIRFSFSHFRKQHSSYEKDQADKVIFSELGVFYCGVIIPVLCPCSGHDRMTEVCNMMIKRSDMQLLHACINLSTDSVIDILKPSVSRFELSHYISIVSDMDPASIFEDALKGLATKDFDNGNAKPCDNLQTSVNGSSDFLKPESYITYPDNPQLPSIQNTQKASEEAPSASQNDIILSALINAGIAPSSLKPQEVYSNTPSVSVTVNPNVKVLNAQGTTILRVVPPGNGSNSPVQQAYPPRMASQLLKKPSDNGLTMSGITHMPNIIRKRPPSLVETSQPFSKIRRVLNHGPVDKDVSHQITAFSGMGTVPTSSSKWYEAPNVSRPSLPPHCVRVPSHTQMTPRSYPLIKRDEDMDEDEDLAQAETYADYIPSKRK</sequence>
<accession>A0A183N757</accession>
<evidence type="ECO:0000313" key="3">
    <source>
        <dbReference type="Proteomes" id="UP000277204"/>
    </source>
</evidence>
<reference evidence="2 3" key="1">
    <citation type="submission" date="2018-11" db="EMBL/GenBank/DDBJ databases">
        <authorList>
            <consortium name="Pathogen Informatics"/>
        </authorList>
    </citation>
    <scope>NUCLEOTIDE SEQUENCE [LARGE SCALE GENOMIC DNA]</scope>
    <source>
        <strain evidence="2 3">Zambia</strain>
    </source>
</reference>